<dbReference type="AlphaFoldDB" id="A0ABD3MH17"/>
<feature type="compositionally biased region" description="Basic and acidic residues" evidence="2">
    <location>
        <begin position="263"/>
        <end position="276"/>
    </location>
</feature>
<keyword evidence="4" id="KW-1185">Reference proteome</keyword>
<reference evidence="3 4" key="1">
    <citation type="submission" date="2024-10" db="EMBL/GenBank/DDBJ databases">
        <title>Updated reference genomes for cyclostephanoid diatoms.</title>
        <authorList>
            <person name="Roberts W.R."/>
            <person name="Alverson A.J."/>
        </authorList>
    </citation>
    <scope>NUCLEOTIDE SEQUENCE [LARGE SCALE GENOMIC DNA]</scope>
    <source>
        <strain evidence="3 4">AJA232-27</strain>
    </source>
</reference>
<feature type="coiled-coil region" evidence="1">
    <location>
        <begin position="94"/>
        <end position="172"/>
    </location>
</feature>
<evidence type="ECO:0000256" key="2">
    <source>
        <dbReference type="SAM" id="MobiDB-lite"/>
    </source>
</evidence>
<proteinExistence type="predicted"/>
<name>A0ABD3MH17_9STRA</name>
<dbReference type="EMBL" id="JALLBG020000141">
    <property type="protein sequence ID" value="KAL3762086.1"/>
    <property type="molecule type" value="Genomic_DNA"/>
</dbReference>
<keyword evidence="1" id="KW-0175">Coiled coil</keyword>
<dbReference type="Proteomes" id="UP001530293">
    <property type="component" value="Unassembled WGS sequence"/>
</dbReference>
<feature type="region of interest" description="Disordered" evidence="2">
    <location>
        <begin position="36"/>
        <end position="60"/>
    </location>
</feature>
<evidence type="ECO:0000313" key="3">
    <source>
        <dbReference type="EMBL" id="KAL3762086.1"/>
    </source>
</evidence>
<comment type="caution">
    <text evidence="3">The sequence shown here is derived from an EMBL/GenBank/DDBJ whole genome shotgun (WGS) entry which is preliminary data.</text>
</comment>
<feature type="region of interest" description="Disordered" evidence="2">
    <location>
        <begin position="255"/>
        <end position="276"/>
    </location>
</feature>
<evidence type="ECO:0000313" key="4">
    <source>
        <dbReference type="Proteomes" id="UP001530293"/>
    </source>
</evidence>
<sequence length="1245" mass="140786">MAIGIGRIRKAGRKGPLGAADMDMVLVAVSDGDGGLADDDADDASLPEQQLLRHSPPRKAKANPVYVIKSLKRAGSRKDIKISKSKAKVTALIKKELKNRHADEVAELKKQIEEARELAEEGRRKAEQSEQQRIEEKATLKAEVRSERTRRSEALTRLKDEMNEILESAHEEFANDRAGMDAILAHQKCVAQNRIDTILAMSEREVNVLRSELAQKVGDELVLVTELSEMQSKCNEVRKEKRKVVAQLTAVKTTSRRKSSRLATERESRKAAEDEATELGKKLAAMSKDVDASESIPILTHMQKRQLKKVRANAENGKPGGGMVYPQWVMATICELLTCGASPSAIGKILKATYRVFYDEVPNDIPSINFIRGGRSVLAVFNETMSAMKLAIAESWDQLCTDATTRRQIPFTALIIGLLGDDSLDQVIVSSCILTDDETADAQAEGIIKKLESLKRRLIRLTEVLETLYPGTSEELVPSPMGIDLNKLKQGGLITTDTCNTAQKLRRVLVQMIKDVTGEDGDIFEFDCMNHLRNVWFGGMEKALTKELNVILRTSLDEIDPNLRVTASLSAIIRAVDKEFSLSANYPKGHGQLFLEWIREYYPGVFLFHVERASGSRQDLCTEGSMAVFWNYPYYIEFLDMMLRKPLRNKNQEASILQQSLFVALSSEEMIAIARLCSIMHISVCMPFRWLAGKAHELAQYNFGPMNMAQAIQILYTKMVELSKNKAKILDEGFMMDIFAHYRTGDGALPPFVEYWNYMFSDKRTNIVARRSGTKEVPLFCLRSECFHPKRKTVRSSSTRLKDLAKTAALALIAELLHKDKATRKYLCIDDIERPLKPPPKKKKTTKTKPVIPSIYAWKHCPQKMKDAMLGKAATNDIAESTLGSTTRQIEDYTTIHFSGAAAVSDTRRNNHFDTYHESDERLKEALFHVCIEDASINREQVNKALESQSRARHEREKLIMDVANAKATENYLEDMTYYRMYNTPSCWRGSPGVVAKELQTLKSDKSKLQALKENITIRVKGFNMEWARHAWSKNGDFYTVDELAAHLKFIICKENEEELPPPPHINNYQLQRKTLPILGKQVSEIAALDKKQMAAVNKFGDRADIIHQEREASREGANSIYRKLQPWDRPEVNDLLGQRIEMVYNIAKSDDKEKKVLRWCQGEVVEVVKSNRVCIIWDPIPDLEEFQDFTESDEELLPKLWNSANTVEGAWRMDYDILLDEGVVLEGEVSIMDTSIDVCGDNTS</sequence>
<gene>
    <name evidence="3" type="ORF">ACHAWU_003825</name>
</gene>
<feature type="compositionally biased region" description="Acidic residues" evidence="2">
    <location>
        <begin position="36"/>
        <end position="45"/>
    </location>
</feature>
<organism evidence="3 4">
    <name type="scientific">Discostella pseudostelligera</name>
    <dbReference type="NCBI Taxonomy" id="259834"/>
    <lineage>
        <taxon>Eukaryota</taxon>
        <taxon>Sar</taxon>
        <taxon>Stramenopiles</taxon>
        <taxon>Ochrophyta</taxon>
        <taxon>Bacillariophyta</taxon>
        <taxon>Coscinodiscophyceae</taxon>
        <taxon>Thalassiosirophycidae</taxon>
        <taxon>Stephanodiscales</taxon>
        <taxon>Stephanodiscaceae</taxon>
        <taxon>Discostella</taxon>
    </lineage>
</organism>
<accession>A0ABD3MH17</accession>
<evidence type="ECO:0000256" key="1">
    <source>
        <dbReference type="SAM" id="Coils"/>
    </source>
</evidence>
<protein>
    <submittedName>
        <fullName evidence="3">Uncharacterized protein</fullName>
    </submittedName>
</protein>